<dbReference type="PROSITE" id="PS50011">
    <property type="entry name" value="PROTEIN_KINASE_DOM"/>
    <property type="match status" value="1"/>
</dbReference>
<keyword evidence="5" id="KW-0067">ATP-binding</keyword>
<dbReference type="GO" id="GO:0005524">
    <property type="term" value="F:ATP binding"/>
    <property type="evidence" value="ECO:0007669"/>
    <property type="project" value="UniProtKB-KW"/>
</dbReference>
<dbReference type="InterPro" id="IPR000719">
    <property type="entry name" value="Prot_kinase_dom"/>
</dbReference>
<keyword evidence="1" id="KW-0723">Serine/threonine-protein kinase</keyword>
<dbReference type="Pfam" id="PF00069">
    <property type="entry name" value="Pkinase"/>
    <property type="match status" value="1"/>
</dbReference>
<dbReference type="OrthoDB" id="5966500at2759"/>
<dbReference type="STRING" id="933852.A0A0C3A7E7"/>
<dbReference type="GO" id="GO:0004674">
    <property type="term" value="F:protein serine/threonine kinase activity"/>
    <property type="evidence" value="ECO:0007669"/>
    <property type="project" value="UniProtKB-KW"/>
</dbReference>
<organism evidence="7 8">
    <name type="scientific">Serendipita vermifera MAFF 305830</name>
    <dbReference type="NCBI Taxonomy" id="933852"/>
    <lineage>
        <taxon>Eukaryota</taxon>
        <taxon>Fungi</taxon>
        <taxon>Dikarya</taxon>
        <taxon>Basidiomycota</taxon>
        <taxon>Agaricomycotina</taxon>
        <taxon>Agaricomycetes</taxon>
        <taxon>Sebacinales</taxon>
        <taxon>Serendipitaceae</taxon>
        <taxon>Serendipita</taxon>
    </lineage>
</organism>
<dbReference type="Gene3D" id="1.10.510.10">
    <property type="entry name" value="Transferase(Phosphotransferase) domain 1"/>
    <property type="match status" value="1"/>
</dbReference>
<dbReference type="GO" id="GO:0034501">
    <property type="term" value="P:protein localization to kinetochore"/>
    <property type="evidence" value="ECO:0007669"/>
    <property type="project" value="TreeGrafter"/>
</dbReference>
<evidence type="ECO:0000256" key="4">
    <source>
        <dbReference type="ARBA" id="ARBA00022777"/>
    </source>
</evidence>
<evidence type="ECO:0000256" key="2">
    <source>
        <dbReference type="ARBA" id="ARBA00022679"/>
    </source>
</evidence>
<dbReference type="PANTHER" id="PTHR22974">
    <property type="entry name" value="MIXED LINEAGE PROTEIN KINASE"/>
    <property type="match status" value="1"/>
</dbReference>
<evidence type="ECO:0000313" key="7">
    <source>
        <dbReference type="EMBL" id="KIM20570.1"/>
    </source>
</evidence>
<dbReference type="EMBL" id="KN824421">
    <property type="protein sequence ID" value="KIM20570.1"/>
    <property type="molecule type" value="Genomic_DNA"/>
</dbReference>
<dbReference type="GO" id="GO:0000776">
    <property type="term" value="C:kinetochore"/>
    <property type="evidence" value="ECO:0007669"/>
    <property type="project" value="TreeGrafter"/>
</dbReference>
<feature type="non-terminal residue" evidence="7">
    <location>
        <position position="1"/>
    </location>
</feature>
<evidence type="ECO:0000313" key="8">
    <source>
        <dbReference type="Proteomes" id="UP000054097"/>
    </source>
</evidence>
<dbReference type="GO" id="GO:0005634">
    <property type="term" value="C:nucleus"/>
    <property type="evidence" value="ECO:0007669"/>
    <property type="project" value="TreeGrafter"/>
</dbReference>
<dbReference type="InterPro" id="IPR011009">
    <property type="entry name" value="Kinase-like_dom_sf"/>
</dbReference>
<dbReference type="AlphaFoldDB" id="A0A0C3A7E7"/>
<keyword evidence="8" id="KW-1185">Reference proteome</keyword>
<dbReference type="PANTHER" id="PTHR22974:SF21">
    <property type="entry name" value="DUAL SPECIFICITY PROTEIN KINASE TTK"/>
    <property type="match status" value="1"/>
</dbReference>
<evidence type="ECO:0000256" key="1">
    <source>
        <dbReference type="ARBA" id="ARBA00022527"/>
    </source>
</evidence>
<dbReference type="HOGENOM" id="CLU_000288_7_30_1"/>
<gene>
    <name evidence="7" type="ORF">M408DRAFT_45739</name>
</gene>
<accession>A0A0C3A7E7</accession>
<reference evidence="7 8" key="1">
    <citation type="submission" date="2014-04" db="EMBL/GenBank/DDBJ databases">
        <authorList>
            <consortium name="DOE Joint Genome Institute"/>
            <person name="Kuo A."/>
            <person name="Zuccaro A."/>
            <person name="Kohler A."/>
            <person name="Nagy L.G."/>
            <person name="Floudas D."/>
            <person name="Copeland A."/>
            <person name="Barry K.W."/>
            <person name="Cichocki N."/>
            <person name="Veneault-Fourrey C."/>
            <person name="LaButti K."/>
            <person name="Lindquist E.A."/>
            <person name="Lipzen A."/>
            <person name="Lundell T."/>
            <person name="Morin E."/>
            <person name="Murat C."/>
            <person name="Sun H."/>
            <person name="Tunlid A."/>
            <person name="Henrissat B."/>
            <person name="Grigoriev I.V."/>
            <person name="Hibbett D.S."/>
            <person name="Martin F."/>
            <person name="Nordberg H.P."/>
            <person name="Cantor M.N."/>
            <person name="Hua S.X."/>
        </authorList>
    </citation>
    <scope>NUCLEOTIDE SEQUENCE [LARGE SCALE GENOMIC DNA]</scope>
    <source>
        <strain evidence="7 8">MAFF 305830</strain>
    </source>
</reference>
<dbReference type="InterPro" id="IPR008271">
    <property type="entry name" value="Ser/Thr_kinase_AS"/>
</dbReference>
<dbReference type="GO" id="GO:0007059">
    <property type="term" value="P:chromosome segregation"/>
    <property type="evidence" value="ECO:0007669"/>
    <property type="project" value="TreeGrafter"/>
</dbReference>
<protein>
    <recommendedName>
        <fullName evidence="6">Protein kinase domain-containing protein</fullName>
    </recommendedName>
</protein>
<feature type="non-terminal residue" evidence="7">
    <location>
        <position position="139"/>
    </location>
</feature>
<dbReference type="PROSITE" id="PS00108">
    <property type="entry name" value="PROTEIN_KINASE_ST"/>
    <property type="match status" value="1"/>
</dbReference>
<evidence type="ECO:0000259" key="6">
    <source>
        <dbReference type="PROSITE" id="PS50011"/>
    </source>
</evidence>
<dbReference type="GO" id="GO:0004712">
    <property type="term" value="F:protein serine/threonine/tyrosine kinase activity"/>
    <property type="evidence" value="ECO:0007669"/>
    <property type="project" value="TreeGrafter"/>
</dbReference>
<evidence type="ECO:0000256" key="5">
    <source>
        <dbReference type="ARBA" id="ARBA00022840"/>
    </source>
</evidence>
<dbReference type="GO" id="GO:0007094">
    <property type="term" value="P:mitotic spindle assembly checkpoint signaling"/>
    <property type="evidence" value="ECO:0007669"/>
    <property type="project" value="TreeGrafter"/>
</dbReference>
<keyword evidence="3" id="KW-0547">Nucleotide-binding</keyword>
<sequence length="139" mass="15134">APLGLTSPAKWRGVLNGVGYLHQHEPPIVHGDLKPGNVLINDQGWPTICDFGLAQIFLEEGAIGMTTTSEHTGTARYLAPELVSSDHNVPPTKESDMYAVGCLGLEFIYLQKAYSNRINNLRGQIFRDIRAGVPPAIEP</sequence>
<dbReference type="Proteomes" id="UP000054097">
    <property type="component" value="Unassembled WGS sequence"/>
</dbReference>
<keyword evidence="4" id="KW-0418">Kinase</keyword>
<feature type="domain" description="Protein kinase" evidence="6">
    <location>
        <begin position="1"/>
        <end position="139"/>
    </location>
</feature>
<keyword evidence="2" id="KW-0808">Transferase</keyword>
<dbReference type="SUPFAM" id="SSF56112">
    <property type="entry name" value="Protein kinase-like (PK-like)"/>
    <property type="match status" value="1"/>
</dbReference>
<proteinExistence type="predicted"/>
<dbReference type="GO" id="GO:0033316">
    <property type="term" value="P:meiotic spindle assembly checkpoint signaling"/>
    <property type="evidence" value="ECO:0007669"/>
    <property type="project" value="TreeGrafter"/>
</dbReference>
<evidence type="ECO:0000256" key="3">
    <source>
        <dbReference type="ARBA" id="ARBA00022741"/>
    </source>
</evidence>
<name>A0A0C3A7E7_SERVB</name>
<reference evidence="8" key="2">
    <citation type="submission" date="2015-01" db="EMBL/GenBank/DDBJ databases">
        <title>Evolutionary Origins and Diversification of the Mycorrhizal Mutualists.</title>
        <authorList>
            <consortium name="DOE Joint Genome Institute"/>
            <consortium name="Mycorrhizal Genomics Consortium"/>
            <person name="Kohler A."/>
            <person name="Kuo A."/>
            <person name="Nagy L.G."/>
            <person name="Floudas D."/>
            <person name="Copeland A."/>
            <person name="Barry K.W."/>
            <person name="Cichocki N."/>
            <person name="Veneault-Fourrey C."/>
            <person name="LaButti K."/>
            <person name="Lindquist E.A."/>
            <person name="Lipzen A."/>
            <person name="Lundell T."/>
            <person name="Morin E."/>
            <person name="Murat C."/>
            <person name="Riley R."/>
            <person name="Ohm R."/>
            <person name="Sun H."/>
            <person name="Tunlid A."/>
            <person name="Henrissat B."/>
            <person name="Grigoriev I.V."/>
            <person name="Hibbett D.S."/>
            <person name="Martin F."/>
        </authorList>
    </citation>
    <scope>NUCLEOTIDE SEQUENCE [LARGE SCALE GENOMIC DNA]</scope>
    <source>
        <strain evidence="8">MAFF 305830</strain>
    </source>
</reference>